<gene>
    <name evidence="1" type="ORF">HZF10_04820</name>
</gene>
<evidence type="ECO:0000313" key="1">
    <source>
        <dbReference type="EMBL" id="NYA70233.1"/>
    </source>
</evidence>
<sequence length="156" mass="18188">MKEILLLLLLGFSLNMDAQKMKPEMHEYADGVEYSVVRVIRNKFTQYGNGDDHRMYIAEKGKRFISVAMEFSSKSDKDEIIDFTQIFLIDKDGKRYKVESVLQNKKLSTTVEKFEMVLKAGKTRTYLIDFWASLPKDEPIQRMNVDGIDITFEPED</sequence>
<keyword evidence="2" id="KW-1185">Reference proteome</keyword>
<dbReference type="AlphaFoldDB" id="A0A7Y9C6D3"/>
<protein>
    <submittedName>
        <fullName evidence="1">Uncharacterized protein</fullName>
    </submittedName>
</protein>
<dbReference type="RefSeq" id="WP_176005051.1">
    <property type="nucleotide sequence ID" value="NZ_JABWMI010000006.1"/>
</dbReference>
<comment type="caution">
    <text evidence="1">The sequence shown here is derived from an EMBL/GenBank/DDBJ whole genome shotgun (WGS) entry which is preliminary data.</text>
</comment>
<dbReference type="Proteomes" id="UP000535020">
    <property type="component" value="Unassembled WGS sequence"/>
</dbReference>
<reference evidence="1 2" key="1">
    <citation type="submission" date="2020-07" db="EMBL/GenBank/DDBJ databases">
        <authorList>
            <person name="Sun Q."/>
        </authorList>
    </citation>
    <scope>NUCLEOTIDE SEQUENCE [LARGE SCALE GENOMIC DNA]</scope>
    <source>
        <strain evidence="1 2">MAH-1</strain>
    </source>
</reference>
<name>A0A7Y9C6D3_9FLAO</name>
<organism evidence="1 2">
    <name type="scientific">Flavobacterium agri</name>
    <dbReference type="NCBI Taxonomy" id="2743471"/>
    <lineage>
        <taxon>Bacteria</taxon>
        <taxon>Pseudomonadati</taxon>
        <taxon>Bacteroidota</taxon>
        <taxon>Flavobacteriia</taxon>
        <taxon>Flavobacteriales</taxon>
        <taxon>Flavobacteriaceae</taxon>
        <taxon>Flavobacterium</taxon>
    </lineage>
</organism>
<evidence type="ECO:0000313" key="2">
    <source>
        <dbReference type="Proteomes" id="UP000535020"/>
    </source>
</evidence>
<dbReference type="EMBL" id="JACBJI010000002">
    <property type="protein sequence ID" value="NYA70233.1"/>
    <property type="molecule type" value="Genomic_DNA"/>
</dbReference>
<accession>A0A7Y9C6D3</accession>
<proteinExistence type="predicted"/>